<feature type="compositionally biased region" description="Basic and acidic residues" evidence="1">
    <location>
        <begin position="196"/>
        <end position="208"/>
    </location>
</feature>
<accession>A0A7K1XZ09</accession>
<evidence type="ECO:0000313" key="3">
    <source>
        <dbReference type="Proteomes" id="UP000451233"/>
    </source>
</evidence>
<evidence type="ECO:0000256" key="1">
    <source>
        <dbReference type="SAM" id="MobiDB-lite"/>
    </source>
</evidence>
<protein>
    <recommendedName>
        <fullName evidence="4">DUF3052 family protein</fullName>
    </recommendedName>
</protein>
<evidence type="ECO:0008006" key="4">
    <source>
        <dbReference type="Google" id="ProtNLM"/>
    </source>
</evidence>
<dbReference type="Pfam" id="PF13376">
    <property type="entry name" value="OmdA"/>
    <property type="match status" value="1"/>
</dbReference>
<dbReference type="RefSeq" id="WP_160907214.1">
    <property type="nucleotide sequence ID" value="NZ_WVHS01000003.1"/>
</dbReference>
<dbReference type="Proteomes" id="UP000451233">
    <property type="component" value="Unassembled WGS sequence"/>
</dbReference>
<proteinExistence type="predicted"/>
<sequence length="220" mass="24392">MNPLAKKLLIKPGSRVLLANVPAGYPDQLDPLPTGANVSLAAGEGTYDVVQLFVVDRAQLKDSLSWLMGYLKTETVFWICYPKKSSGIVSDLEMMQSWDELKVYGYDGVAAAAINENWTALRFRPKNLVKKSDASNEEIPKNDYGNYIDLANRVITPPADLKAALEGKPSAMAFFQNLSFTNKKEYVTWVLSAKQEKTRADRVTKSAEKLLAGKKNPSEK</sequence>
<reference evidence="2 3" key="1">
    <citation type="submission" date="2019-11" db="EMBL/GenBank/DDBJ databases">
        <title>Pedobacter sp. HMF7056 Genome sequencing and assembly.</title>
        <authorList>
            <person name="Kang H."/>
            <person name="Kim H."/>
            <person name="Joh K."/>
        </authorList>
    </citation>
    <scope>NUCLEOTIDE SEQUENCE [LARGE SCALE GENOMIC DNA]</scope>
    <source>
        <strain evidence="2 3">HMF7056</strain>
    </source>
</reference>
<gene>
    <name evidence="2" type="ORF">GS398_12870</name>
</gene>
<name>A0A7K1XZ09_9SPHI</name>
<keyword evidence="3" id="KW-1185">Reference proteome</keyword>
<dbReference type="AlphaFoldDB" id="A0A7K1XZ09"/>
<organism evidence="2 3">
    <name type="scientific">Hufsiella ginkgonis</name>
    <dbReference type="NCBI Taxonomy" id="2695274"/>
    <lineage>
        <taxon>Bacteria</taxon>
        <taxon>Pseudomonadati</taxon>
        <taxon>Bacteroidota</taxon>
        <taxon>Sphingobacteriia</taxon>
        <taxon>Sphingobacteriales</taxon>
        <taxon>Sphingobacteriaceae</taxon>
        <taxon>Hufsiella</taxon>
    </lineage>
</organism>
<feature type="region of interest" description="Disordered" evidence="1">
    <location>
        <begin position="196"/>
        <end position="220"/>
    </location>
</feature>
<evidence type="ECO:0000313" key="2">
    <source>
        <dbReference type="EMBL" id="MXV16200.1"/>
    </source>
</evidence>
<comment type="caution">
    <text evidence="2">The sequence shown here is derived from an EMBL/GenBank/DDBJ whole genome shotgun (WGS) entry which is preliminary data.</text>
</comment>
<dbReference type="EMBL" id="WVHS01000003">
    <property type="protein sequence ID" value="MXV16200.1"/>
    <property type="molecule type" value="Genomic_DNA"/>
</dbReference>